<dbReference type="Proteomes" id="UP000005234">
    <property type="component" value="Chromosome"/>
</dbReference>
<proteinExistence type="predicted"/>
<accession>H8KYD6</accession>
<dbReference type="HOGENOM" id="CLU_131530_1_0_6"/>
<sequence>MTTIIAPIIQSKTVTIIDTHQAGSFGDIIVNHLPWTDDGKISWWMHHRDEISEKYKIPHRDENGIYHVMIWSFGDGYKEEDDKDRLCFEDMTATQRCIEKNALLLISSSRNRGLVIESRGASYRIEADGSATRLRNL</sequence>
<keyword evidence="2" id="KW-1185">Reference proteome</keyword>
<gene>
    <name evidence="1" type="ordered locus">Fraau_2595</name>
</gene>
<organism evidence="1 2">
    <name type="scientific">Frateuria aurantia (strain ATCC 33424 / DSM 6220 / KCTC 2777 / LMG 1558 / NBRC 3245 / NCIMB 13370)</name>
    <name type="common">Acetobacter aurantius</name>
    <dbReference type="NCBI Taxonomy" id="767434"/>
    <lineage>
        <taxon>Bacteria</taxon>
        <taxon>Pseudomonadati</taxon>
        <taxon>Pseudomonadota</taxon>
        <taxon>Gammaproteobacteria</taxon>
        <taxon>Lysobacterales</taxon>
        <taxon>Rhodanobacteraceae</taxon>
        <taxon>Frateuria</taxon>
    </lineage>
</organism>
<reference evidence="1" key="1">
    <citation type="submission" date="2012-02" db="EMBL/GenBank/DDBJ databases">
        <title>The complete genome of Frateuria aurantia DSM 6220.</title>
        <authorList>
            <consortium name="US DOE Joint Genome Institute (JGI-PGF)"/>
            <person name="Lucas S."/>
            <person name="Copeland A."/>
            <person name="Lapidus A."/>
            <person name="Glavina del Rio T."/>
            <person name="Dalin E."/>
            <person name="Tice H."/>
            <person name="Bruce D."/>
            <person name="Goodwin L."/>
            <person name="Pitluck S."/>
            <person name="Peters L."/>
            <person name="Ovchinnikova G."/>
            <person name="Teshima H."/>
            <person name="Kyrpides N."/>
            <person name="Mavromatis K."/>
            <person name="Ivanova N."/>
            <person name="Brettin T."/>
            <person name="Detter J.C."/>
            <person name="Han C."/>
            <person name="Larimer F."/>
            <person name="Land M."/>
            <person name="Hauser L."/>
            <person name="Markowitz V."/>
            <person name="Cheng J.-F."/>
            <person name="Hugenholtz P."/>
            <person name="Woyke T."/>
            <person name="Wu D."/>
            <person name="Brambilla E."/>
            <person name="Klenk H.-P."/>
            <person name="Eisen J.A."/>
        </authorList>
    </citation>
    <scope>NUCLEOTIDE SEQUENCE</scope>
    <source>
        <strain evidence="1">DSM 6220</strain>
    </source>
</reference>
<evidence type="ECO:0000313" key="1">
    <source>
        <dbReference type="EMBL" id="AFC86940.1"/>
    </source>
</evidence>
<name>H8KYD6_FRAAD</name>
<protein>
    <submittedName>
        <fullName evidence="1">Enterobacterial putative membrane protein (DUF943)</fullName>
    </submittedName>
</protein>
<dbReference type="eggNOG" id="ENOG5032WC0">
    <property type="taxonomic scope" value="Bacteria"/>
</dbReference>
<dbReference type="AlphaFoldDB" id="H8KYD6"/>
<evidence type="ECO:0000313" key="2">
    <source>
        <dbReference type="Proteomes" id="UP000005234"/>
    </source>
</evidence>
<dbReference type="EMBL" id="CP003350">
    <property type="protein sequence ID" value="AFC86940.1"/>
    <property type="molecule type" value="Genomic_DNA"/>
</dbReference>
<dbReference type="InterPro" id="IPR010351">
    <property type="entry name" value="DUF943"/>
</dbReference>
<dbReference type="Pfam" id="PF06092">
    <property type="entry name" value="DUF943"/>
    <property type="match status" value="1"/>
</dbReference>
<dbReference type="KEGG" id="fau:Fraau_2595"/>